<comment type="similarity">
    <text evidence="2">Belongs to the nurim family.</text>
</comment>
<evidence type="ECO:0000256" key="4">
    <source>
        <dbReference type="ARBA" id="ARBA00022989"/>
    </source>
</evidence>
<evidence type="ECO:0000256" key="8">
    <source>
        <dbReference type="SAM" id="MobiDB-lite"/>
    </source>
</evidence>
<evidence type="ECO:0000256" key="1">
    <source>
        <dbReference type="ARBA" id="ARBA00004473"/>
    </source>
</evidence>
<proteinExistence type="inferred from homology"/>
<comment type="caution">
    <text evidence="10">The sequence shown here is derived from an EMBL/GenBank/DDBJ whole genome shotgun (WGS) entry which is preliminary data.</text>
</comment>
<keyword evidence="3 9" id="KW-0812">Transmembrane</keyword>
<keyword evidence="5 9" id="KW-0472">Membrane</keyword>
<keyword evidence="11" id="KW-1185">Reference proteome</keyword>
<evidence type="ECO:0000256" key="7">
    <source>
        <dbReference type="ARBA" id="ARBA00032957"/>
    </source>
</evidence>
<dbReference type="PANTHER" id="PTHR31040:SF1">
    <property type="entry name" value="NURIM"/>
    <property type="match status" value="1"/>
</dbReference>
<evidence type="ECO:0000256" key="9">
    <source>
        <dbReference type="SAM" id="Phobius"/>
    </source>
</evidence>
<protein>
    <recommendedName>
        <fullName evidence="7">Nuclear envelope membrane protein</fullName>
    </recommendedName>
    <alternativeName>
        <fullName evidence="6">Nuclear rim protein</fullName>
    </alternativeName>
</protein>
<evidence type="ECO:0000256" key="2">
    <source>
        <dbReference type="ARBA" id="ARBA00010631"/>
    </source>
</evidence>
<keyword evidence="4 9" id="KW-1133">Transmembrane helix</keyword>
<dbReference type="GO" id="GO:0005637">
    <property type="term" value="C:nuclear inner membrane"/>
    <property type="evidence" value="ECO:0007669"/>
    <property type="project" value="UniProtKB-SubCell"/>
</dbReference>
<dbReference type="InterPro" id="IPR033580">
    <property type="entry name" value="Nurim-like"/>
</dbReference>
<evidence type="ECO:0000256" key="6">
    <source>
        <dbReference type="ARBA" id="ARBA00031700"/>
    </source>
</evidence>
<evidence type="ECO:0000313" key="11">
    <source>
        <dbReference type="Proteomes" id="UP001174909"/>
    </source>
</evidence>
<sequence length="206" mass="22496">MAARTMRARDRLGGAQPLEDESDTDGVDGEASVKSFVSSKLYATLLVLPGIILYVYILYIILANLLYPCSLSPFFPRNRSSSSATSDTDESAGSLCSLRSAILNNAALLVLFAAQHSLMASNGLKQLWNTLGLSAISRLMYVFSTCCTIQLIHHFWTPTPAHTLWECHGYLLTLSLKAVHSGCWLSIACSLFTIDYLELLGIKQVG</sequence>
<feature type="region of interest" description="Disordered" evidence="8">
    <location>
        <begin position="1"/>
        <end position="27"/>
    </location>
</feature>
<reference evidence="10" key="1">
    <citation type="submission" date="2023-03" db="EMBL/GenBank/DDBJ databases">
        <authorList>
            <person name="Steffen K."/>
            <person name="Cardenas P."/>
        </authorList>
    </citation>
    <scope>NUCLEOTIDE SEQUENCE</scope>
</reference>
<dbReference type="Proteomes" id="UP001174909">
    <property type="component" value="Unassembled WGS sequence"/>
</dbReference>
<dbReference type="AlphaFoldDB" id="A0AA35W6Q7"/>
<name>A0AA35W6Q7_GEOBA</name>
<accession>A0AA35W6Q7</accession>
<dbReference type="PANTHER" id="PTHR31040">
    <property type="entry name" value="NURIM"/>
    <property type="match status" value="1"/>
</dbReference>
<feature type="transmembrane region" description="Helical" evidence="9">
    <location>
        <begin position="41"/>
        <end position="67"/>
    </location>
</feature>
<feature type="compositionally biased region" description="Acidic residues" evidence="8">
    <location>
        <begin position="18"/>
        <end position="27"/>
    </location>
</feature>
<evidence type="ECO:0000313" key="10">
    <source>
        <dbReference type="EMBL" id="CAI8010223.1"/>
    </source>
</evidence>
<evidence type="ECO:0000256" key="3">
    <source>
        <dbReference type="ARBA" id="ARBA00022692"/>
    </source>
</evidence>
<dbReference type="EMBL" id="CASHTH010001022">
    <property type="protein sequence ID" value="CAI8010223.1"/>
    <property type="molecule type" value="Genomic_DNA"/>
</dbReference>
<evidence type="ECO:0000256" key="5">
    <source>
        <dbReference type="ARBA" id="ARBA00023136"/>
    </source>
</evidence>
<organism evidence="10 11">
    <name type="scientific">Geodia barretti</name>
    <name type="common">Barrett's horny sponge</name>
    <dbReference type="NCBI Taxonomy" id="519541"/>
    <lineage>
        <taxon>Eukaryota</taxon>
        <taxon>Metazoa</taxon>
        <taxon>Porifera</taxon>
        <taxon>Demospongiae</taxon>
        <taxon>Heteroscleromorpha</taxon>
        <taxon>Tetractinellida</taxon>
        <taxon>Astrophorina</taxon>
        <taxon>Geodiidae</taxon>
        <taxon>Geodia</taxon>
    </lineage>
</organism>
<gene>
    <name evidence="10" type="ORF">GBAR_LOCUS6751</name>
</gene>
<comment type="subcellular location">
    <subcellularLocation>
        <location evidence="1">Nucleus inner membrane</location>
        <topology evidence="1">Multi-pass membrane protein</topology>
    </subcellularLocation>
</comment>